<dbReference type="PANTHER" id="PTHR16557:SF2">
    <property type="entry name" value="NUCLEIC ACID DIOXYGENASE ALKBH1"/>
    <property type="match status" value="1"/>
</dbReference>
<evidence type="ECO:0000313" key="10">
    <source>
        <dbReference type="Proteomes" id="UP000562982"/>
    </source>
</evidence>
<organism evidence="8 9">
    <name type="scientific">Gluconacetobacter liquefaciens</name>
    <name type="common">Acetobacter liquefaciens</name>
    <dbReference type="NCBI Taxonomy" id="89584"/>
    <lineage>
        <taxon>Bacteria</taxon>
        <taxon>Pseudomonadati</taxon>
        <taxon>Pseudomonadota</taxon>
        <taxon>Alphaproteobacteria</taxon>
        <taxon>Acetobacterales</taxon>
        <taxon>Acetobacteraceae</taxon>
        <taxon>Gluconacetobacter</taxon>
    </lineage>
</organism>
<dbReference type="Pfam" id="PF13532">
    <property type="entry name" value="2OG-FeII_Oxy_2"/>
    <property type="match status" value="1"/>
</dbReference>
<dbReference type="InterPro" id="IPR037151">
    <property type="entry name" value="AlkB-like_sf"/>
</dbReference>
<reference evidence="8 9" key="1">
    <citation type="submission" date="2018-07" db="EMBL/GenBank/DDBJ databases">
        <title>Genomic Encyclopedia of Type Strains, Phase IV (KMG-IV): sequencing the most valuable type-strain genomes for metagenomic binning, comparative biology and taxonomic classification.</title>
        <authorList>
            <person name="Goeker M."/>
        </authorList>
    </citation>
    <scope>NUCLEOTIDE SEQUENCE [LARGE SCALE GENOMIC DNA]</scope>
    <source>
        <strain evidence="8 9">DSM 5603</strain>
    </source>
</reference>
<evidence type="ECO:0000256" key="5">
    <source>
        <dbReference type="PIRSR" id="PIRSR604574-2"/>
    </source>
</evidence>
<evidence type="ECO:0000313" key="8">
    <source>
        <dbReference type="EMBL" id="RDI39766.1"/>
    </source>
</evidence>
<dbReference type="InterPro" id="IPR027450">
    <property type="entry name" value="AlkB-like"/>
</dbReference>
<evidence type="ECO:0000256" key="1">
    <source>
        <dbReference type="ARBA" id="ARBA00022723"/>
    </source>
</evidence>
<protein>
    <submittedName>
        <fullName evidence="8">Alkylated DNA repair protein (DNA oxidative demethylase)</fullName>
    </submittedName>
    <submittedName>
        <fullName evidence="7">DNA oxidative demethylase AlkB</fullName>
        <ecNumber evidence="7">1.14.11.33</ecNumber>
    </submittedName>
</protein>
<keyword evidence="4 5" id="KW-0408">Iron</keyword>
<gene>
    <name evidence="7" type="primary">alkB</name>
    <name evidence="8" type="ORF">C7453_102562</name>
    <name evidence="7" type="ORF">HLH32_06060</name>
</gene>
<dbReference type="GO" id="GO:0032259">
    <property type="term" value="P:methylation"/>
    <property type="evidence" value="ECO:0007669"/>
    <property type="project" value="UniProtKB-KW"/>
</dbReference>
<evidence type="ECO:0000256" key="2">
    <source>
        <dbReference type="ARBA" id="ARBA00022964"/>
    </source>
</evidence>
<dbReference type="Proteomes" id="UP000562982">
    <property type="component" value="Unassembled WGS sequence"/>
</dbReference>
<dbReference type="EMBL" id="JABEQI010000002">
    <property type="protein sequence ID" value="MBB2185950.1"/>
    <property type="molecule type" value="Genomic_DNA"/>
</dbReference>
<keyword evidence="3 7" id="KW-0560">Oxidoreductase</keyword>
<feature type="binding site" evidence="5">
    <location>
        <position position="197"/>
    </location>
    <ligand>
        <name>Fe cation</name>
        <dbReference type="ChEBI" id="CHEBI:24875"/>
        <note>catalytic</note>
    </ligand>
</feature>
<comment type="cofactor">
    <cofactor evidence="5">
        <name>Fe(2+)</name>
        <dbReference type="ChEBI" id="CHEBI:29033"/>
    </cofactor>
    <text evidence="5">Binds 1 Fe(2+) ion per subunit.</text>
</comment>
<comment type="caution">
    <text evidence="8">The sequence shown here is derived from an EMBL/GenBank/DDBJ whole genome shotgun (WGS) entry which is preliminary data.</text>
</comment>
<accession>A0A370G9B8</accession>
<dbReference type="EC" id="1.14.11.33" evidence="7"/>
<dbReference type="OrthoDB" id="9796932at2"/>
<proteinExistence type="predicted"/>
<evidence type="ECO:0000256" key="4">
    <source>
        <dbReference type="ARBA" id="ARBA00023004"/>
    </source>
</evidence>
<dbReference type="Proteomes" id="UP000254958">
    <property type="component" value="Unassembled WGS sequence"/>
</dbReference>
<evidence type="ECO:0000313" key="9">
    <source>
        <dbReference type="Proteomes" id="UP000254958"/>
    </source>
</evidence>
<keyword evidence="1 5" id="KW-0479">Metal-binding</keyword>
<reference evidence="7 10" key="2">
    <citation type="submission" date="2020-04" db="EMBL/GenBank/DDBJ databases">
        <title>Description of novel Gluconacetobacter.</title>
        <authorList>
            <person name="Sombolestani A."/>
        </authorList>
    </citation>
    <scope>NUCLEOTIDE SEQUENCE [LARGE SCALE GENOMIC DNA]</scope>
    <source>
        <strain evidence="7 10">LMG 1382</strain>
    </source>
</reference>
<evidence type="ECO:0000256" key="3">
    <source>
        <dbReference type="ARBA" id="ARBA00023002"/>
    </source>
</evidence>
<dbReference type="InterPro" id="IPR004574">
    <property type="entry name" value="Alkb"/>
</dbReference>
<feature type="domain" description="Fe2OG dioxygenase" evidence="6">
    <location>
        <begin position="123"/>
        <end position="223"/>
    </location>
</feature>
<dbReference type="GO" id="GO:0005737">
    <property type="term" value="C:cytoplasm"/>
    <property type="evidence" value="ECO:0007669"/>
    <property type="project" value="TreeGrafter"/>
</dbReference>
<feature type="binding site" evidence="5">
    <location>
        <position position="143"/>
    </location>
    <ligand>
        <name>Fe cation</name>
        <dbReference type="ChEBI" id="CHEBI:24875"/>
        <note>catalytic</note>
    </ligand>
</feature>
<dbReference type="PANTHER" id="PTHR16557">
    <property type="entry name" value="ALKYLATED DNA REPAIR PROTEIN ALKB-RELATED"/>
    <property type="match status" value="1"/>
</dbReference>
<name>A0A370G9B8_GLULI</name>
<dbReference type="GO" id="GO:0008198">
    <property type="term" value="F:ferrous iron binding"/>
    <property type="evidence" value="ECO:0007669"/>
    <property type="project" value="TreeGrafter"/>
</dbReference>
<feature type="binding site" evidence="5">
    <location>
        <position position="141"/>
    </location>
    <ligand>
        <name>Fe cation</name>
        <dbReference type="ChEBI" id="CHEBI:24875"/>
        <note>catalytic</note>
    </ligand>
</feature>
<dbReference type="AlphaFoldDB" id="A0A370G9B8"/>
<dbReference type="GO" id="GO:0035516">
    <property type="term" value="F:broad specificity oxidative DNA demethylase activity"/>
    <property type="evidence" value="ECO:0007669"/>
    <property type="project" value="UniProtKB-EC"/>
</dbReference>
<evidence type="ECO:0000259" key="6">
    <source>
        <dbReference type="PROSITE" id="PS51471"/>
    </source>
</evidence>
<keyword evidence="9" id="KW-1185">Reference proteome</keyword>
<keyword evidence="2" id="KW-0223">Dioxygenase</keyword>
<dbReference type="GO" id="GO:0035515">
    <property type="term" value="F:oxidative RNA demethylase activity"/>
    <property type="evidence" value="ECO:0007669"/>
    <property type="project" value="TreeGrafter"/>
</dbReference>
<keyword evidence="8" id="KW-0489">Methyltransferase</keyword>
<dbReference type="RefSeq" id="WP_114726584.1">
    <property type="nucleotide sequence ID" value="NZ_BJMI01000009.1"/>
</dbReference>
<dbReference type="GO" id="GO:0008168">
    <property type="term" value="F:methyltransferase activity"/>
    <property type="evidence" value="ECO:0007669"/>
    <property type="project" value="UniProtKB-KW"/>
</dbReference>
<evidence type="ECO:0000313" key="7">
    <source>
        <dbReference type="EMBL" id="MBB2185950.1"/>
    </source>
</evidence>
<dbReference type="PROSITE" id="PS51471">
    <property type="entry name" value="FE2OG_OXY"/>
    <property type="match status" value="1"/>
</dbReference>
<keyword evidence="8" id="KW-0808">Transferase</keyword>
<dbReference type="InterPro" id="IPR005123">
    <property type="entry name" value="Oxoglu/Fe-dep_dioxygenase_dom"/>
</dbReference>
<dbReference type="SUPFAM" id="SSF51197">
    <property type="entry name" value="Clavaminate synthase-like"/>
    <property type="match status" value="1"/>
</dbReference>
<dbReference type="Gene3D" id="2.60.120.590">
    <property type="entry name" value="Alpha-ketoglutarate-dependent dioxygenase AlkB-like"/>
    <property type="match status" value="1"/>
</dbReference>
<dbReference type="EMBL" id="QQAW01000002">
    <property type="protein sequence ID" value="RDI39766.1"/>
    <property type="molecule type" value="Genomic_DNA"/>
</dbReference>
<dbReference type="GO" id="GO:0035513">
    <property type="term" value="P:oxidative RNA demethylation"/>
    <property type="evidence" value="ECO:0007669"/>
    <property type="project" value="TreeGrafter"/>
</dbReference>
<dbReference type="NCBIfam" id="NF011930">
    <property type="entry name" value="PRK15401.1"/>
    <property type="match status" value="1"/>
</dbReference>
<sequence>MPPRPLTTASLPGLDLVSDAQDRMLAPGAMLLAGRARATATELIALIEAIALAAPFRRMSTPGGRMISVAMTNCGALGWVSDARGYRYTSHDPLTDLPWPAMPAAFTTLAGNAAAEAGYPDFTPDACLINRYESGTRLTLHQDRNERDFGQPIVSVSLGLPAIFLWGGPTRTDPVQRVPLEHGDIVAWGGQARLAHHGIRPLADGTHPLTSRARLNLTFRRAG</sequence>